<name>A0ABT5YI23_9PROT</name>
<evidence type="ECO:0000313" key="1">
    <source>
        <dbReference type="EMBL" id="MDF2094592.1"/>
    </source>
</evidence>
<comment type="caution">
    <text evidence="1">The sequence shown here is derived from an EMBL/GenBank/DDBJ whole genome shotgun (WGS) entry which is preliminary data.</text>
</comment>
<dbReference type="InterPro" id="IPR006279">
    <property type="entry name" value="SoxD"/>
</dbReference>
<dbReference type="InterPro" id="IPR038561">
    <property type="entry name" value="SoxD_sf"/>
</dbReference>
<protein>
    <submittedName>
        <fullName evidence="1">Sarcosine oxidase subunit delta</fullName>
    </submittedName>
</protein>
<evidence type="ECO:0000313" key="2">
    <source>
        <dbReference type="Proteomes" id="UP001215503"/>
    </source>
</evidence>
<reference evidence="1 2" key="1">
    <citation type="submission" date="2023-03" db="EMBL/GenBank/DDBJ databases">
        <title>Fodinicurvata sp. CAU 1616 isolated from sea sendiment.</title>
        <authorList>
            <person name="Kim W."/>
        </authorList>
    </citation>
    <scope>NUCLEOTIDE SEQUENCE [LARGE SCALE GENOMIC DNA]</scope>
    <source>
        <strain evidence="1 2">CAU 1616</strain>
    </source>
</reference>
<dbReference type="Gene3D" id="3.30.2270.10">
    <property type="entry name" value="Folate-binding superfamily"/>
    <property type="match status" value="1"/>
</dbReference>
<keyword evidence="2" id="KW-1185">Reference proteome</keyword>
<organism evidence="1 2">
    <name type="scientific">Aquibaculum arenosum</name>
    <dbReference type="NCBI Taxonomy" id="3032591"/>
    <lineage>
        <taxon>Bacteria</taxon>
        <taxon>Pseudomonadati</taxon>
        <taxon>Pseudomonadota</taxon>
        <taxon>Alphaproteobacteria</taxon>
        <taxon>Rhodospirillales</taxon>
        <taxon>Rhodovibrionaceae</taxon>
        <taxon>Aquibaculum</taxon>
    </lineage>
</organism>
<sequence>MRLPCPWCGDRDLNEFGYGGDATLQRPADDAPMKEWVDYVFFRDNPRGSHREHWQHIQGCRAWIVVERDTLTHEITGSWPANEMVVAAPAKSEVTP</sequence>
<dbReference type="Proteomes" id="UP001215503">
    <property type="component" value="Unassembled WGS sequence"/>
</dbReference>
<dbReference type="RefSeq" id="WP_275819209.1">
    <property type="nucleotide sequence ID" value="NZ_JARHUD010000001.1"/>
</dbReference>
<dbReference type="Pfam" id="PF04267">
    <property type="entry name" value="SoxD"/>
    <property type="match status" value="1"/>
</dbReference>
<dbReference type="EMBL" id="JARHUD010000001">
    <property type="protein sequence ID" value="MDF2094592.1"/>
    <property type="molecule type" value="Genomic_DNA"/>
</dbReference>
<proteinExistence type="predicted"/>
<accession>A0ABT5YI23</accession>
<gene>
    <name evidence="1" type="ORF">P2G67_01220</name>
</gene>